<keyword evidence="4" id="KW-1185">Reference proteome</keyword>
<evidence type="ECO:0000256" key="1">
    <source>
        <dbReference type="ARBA" id="ARBA00008164"/>
    </source>
</evidence>
<dbReference type="InterPro" id="IPR036013">
    <property type="entry name" value="Band_7/SPFH_dom_sf"/>
</dbReference>
<dbReference type="SUPFAM" id="SSF117892">
    <property type="entry name" value="Band 7/SPFH domain"/>
    <property type="match status" value="1"/>
</dbReference>
<accession>K0SMX8</accession>
<name>K0SMX8_THAOC</name>
<organism evidence="3 4">
    <name type="scientific">Thalassiosira oceanica</name>
    <name type="common">Marine diatom</name>
    <dbReference type="NCBI Taxonomy" id="159749"/>
    <lineage>
        <taxon>Eukaryota</taxon>
        <taxon>Sar</taxon>
        <taxon>Stramenopiles</taxon>
        <taxon>Ochrophyta</taxon>
        <taxon>Bacillariophyta</taxon>
        <taxon>Coscinodiscophyceae</taxon>
        <taxon>Thalassiosirophycidae</taxon>
        <taxon>Thalassiosirales</taxon>
        <taxon>Thalassiosiraceae</taxon>
        <taxon>Thalassiosira</taxon>
    </lineage>
</organism>
<gene>
    <name evidence="3" type="ORF">THAOC_17104</name>
</gene>
<dbReference type="GO" id="GO:0005739">
    <property type="term" value="C:mitochondrion"/>
    <property type="evidence" value="ECO:0007669"/>
    <property type="project" value="TreeGrafter"/>
</dbReference>
<evidence type="ECO:0000259" key="2">
    <source>
        <dbReference type="SMART" id="SM00244"/>
    </source>
</evidence>
<dbReference type="SMART" id="SM00244">
    <property type="entry name" value="PHB"/>
    <property type="match status" value="1"/>
</dbReference>
<evidence type="ECO:0000313" key="3">
    <source>
        <dbReference type="EMBL" id="EJK62291.1"/>
    </source>
</evidence>
<sequence length="403" mass="44080">MNNISRSVVRRSLSTRGLRLSSDSVGLARPAHPAALRQTIRQYTLDRPGGGGFFSLGSGGGGGGNDALEISNWPVTKVNTILNIVPQGKRFVVERLGKLHTIHESGFFFAVPIIDQISYVIDVRERAVDIQPQSAITRDNVSVEVSGNLFVRVSDPEKAAYGARNPLYAVMMVGSYHVHLSYPIDLWISQVPYGRSAIGELELDEILHNRAGLNTLIKGSLQDAAVAWGLEVRRYELTEITPDDQIRIAMDKQAAAERDRREQVLRAEGDKRRAELTSEGIKISLKNESEGKLIQVTNEAEAEKVRLLREAEGKAESLKIQAIAQAEALSKISEQLQKSGGQEAAALELAKEYAQMYATMGSKSNTMFFQESAGNANSLLVQAMSAMKAMDAKIPSDISNESK</sequence>
<dbReference type="eggNOG" id="KOG2620">
    <property type="taxonomic scope" value="Eukaryota"/>
</dbReference>
<protein>
    <recommendedName>
        <fullName evidence="2">Band 7 domain-containing protein</fullName>
    </recommendedName>
</protein>
<dbReference type="Gene3D" id="3.30.479.30">
    <property type="entry name" value="Band 7 domain"/>
    <property type="match status" value="1"/>
</dbReference>
<dbReference type="InterPro" id="IPR001107">
    <property type="entry name" value="Band_7"/>
</dbReference>
<dbReference type="GO" id="GO:0007005">
    <property type="term" value="P:mitochondrion organization"/>
    <property type="evidence" value="ECO:0007669"/>
    <property type="project" value="TreeGrafter"/>
</dbReference>
<comment type="caution">
    <text evidence="3">The sequence shown here is derived from an EMBL/GenBank/DDBJ whole genome shotgun (WGS) entry which is preliminary data.</text>
</comment>
<dbReference type="InterPro" id="IPR032435">
    <property type="entry name" value="STML2-like_C"/>
</dbReference>
<dbReference type="PANTHER" id="PTHR43327:SF10">
    <property type="entry name" value="STOMATIN-LIKE PROTEIN 2, MITOCHONDRIAL"/>
    <property type="match status" value="1"/>
</dbReference>
<dbReference type="InterPro" id="IPR050710">
    <property type="entry name" value="Band7/mec-2_domain"/>
</dbReference>
<dbReference type="Pfam" id="PF16200">
    <property type="entry name" value="Band_7_C"/>
    <property type="match status" value="1"/>
</dbReference>
<dbReference type="Proteomes" id="UP000266841">
    <property type="component" value="Unassembled WGS sequence"/>
</dbReference>
<dbReference type="Pfam" id="PF01145">
    <property type="entry name" value="Band_7"/>
    <property type="match status" value="1"/>
</dbReference>
<reference evidence="3 4" key="1">
    <citation type="journal article" date="2012" name="Genome Biol.">
        <title>Genome and low-iron response of an oceanic diatom adapted to chronic iron limitation.</title>
        <authorList>
            <person name="Lommer M."/>
            <person name="Specht M."/>
            <person name="Roy A.S."/>
            <person name="Kraemer L."/>
            <person name="Andreson R."/>
            <person name="Gutowska M.A."/>
            <person name="Wolf J."/>
            <person name="Bergner S.V."/>
            <person name="Schilhabel M.B."/>
            <person name="Klostermeier U.C."/>
            <person name="Beiko R.G."/>
            <person name="Rosenstiel P."/>
            <person name="Hippler M."/>
            <person name="Laroche J."/>
        </authorList>
    </citation>
    <scope>NUCLEOTIDE SEQUENCE [LARGE SCALE GENOMIC DNA]</scope>
    <source>
        <strain evidence="3 4">CCMP1005</strain>
    </source>
</reference>
<evidence type="ECO:0000313" key="4">
    <source>
        <dbReference type="Proteomes" id="UP000266841"/>
    </source>
</evidence>
<dbReference type="EMBL" id="AGNL01018990">
    <property type="protein sequence ID" value="EJK62291.1"/>
    <property type="molecule type" value="Genomic_DNA"/>
</dbReference>
<dbReference type="AlphaFoldDB" id="K0SMX8"/>
<comment type="similarity">
    <text evidence="1">Belongs to the band 7/mec-2 family.</text>
</comment>
<dbReference type="PANTHER" id="PTHR43327">
    <property type="entry name" value="STOMATIN-LIKE PROTEIN 2, MITOCHONDRIAL"/>
    <property type="match status" value="1"/>
</dbReference>
<dbReference type="OrthoDB" id="434619at2759"/>
<dbReference type="OMA" id="AENPIFA"/>
<dbReference type="CDD" id="cd08829">
    <property type="entry name" value="SPFH_paraslipin"/>
    <property type="match status" value="1"/>
</dbReference>
<feature type="domain" description="Band 7" evidence="2">
    <location>
        <begin position="80"/>
        <end position="254"/>
    </location>
</feature>
<proteinExistence type="inferred from homology"/>